<gene>
    <name evidence="1" type="ORF">QYF49_21525</name>
</gene>
<name>A0ABT8ECH1_9BACL</name>
<comment type="caution">
    <text evidence="1">The sequence shown here is derived from an EMBL/GenBank/DDBJ whole genome shotgun (WGS) entry which is preliminary data.</text>
</comment>
<dbReference type="EMBL" id="JAUHLN010000006">
    <property type="protein sequence ID" value="MDN4075544.1"/>
    <property type="molecule type" value="Genomic_DNA"/>
</dbReference>
<keyword evidence="2" id="KW-1185">Reference proteome</keyword>
<organism evidence="1 2">
    <name type="scientific">Fictibacillus terranigra</name>
    <dbReference type="NCBI Taxonomy" id="3058424"/>
    <lineage>
        <taxon>Bacteria</taxon>
        <taxon>Bacillati</taxon>
        <taxon>Bacillota</taxon>
        <taxon>Bacilli</taxon>
        <taxon>Bacillales</taxon>
        <taxon>Fictibacillaceae</taxon>
        <taxon>Fictibacillus</taxon>
    </lineage>
</organism>
<evidence type="ECO:0000313" key="2">
    <source>
        <dbReference type="Proteomes" id="UP001168694"/>
    </source>
</evidence>
<reference evidence="1" key="1">
    <citation type="submission" date="2023-06" db="EMBL/GenBank/DDBJ databases">
        <title>Draft Genome Sequences of Representative Paenibacillus Polymyxa, Bacillus cereus, Fictibacillus sp., and Brevibacillus agri Strains Isolated from Amazonian Dark Earth.</title>
        <authorList>
            <person name="Pellegrinetti T.A."/>
            <person name="Cunha I.C.M."/>
            <person name="Chaves M.G."/>
            <person name="Freitas A.S."/>
            <person name="Silva A.V.R."/>
            <person name="Tsai S.M."/>
            <person name="Mendes L.W."/>
        </authorList>
    </citation>
    <scope>NUCLEOTIDE SEQUENCE</scope>
    <source>
        <strain evidence="1">CENA-BCM004</strain>
    </source>
</reference>
<sequence>MMVHIERDRSNVNRDEVVNLYHAVGWTKHNRSNISNIMPAAIRYLPT</sequence>
<evidence type="ECO:0000313" key="1">
    <source>
        <dbReference type="EMBL" id="MDN4075544.1"/>
    </source>
</evidence>
<proteinExistence type="predicted"/>
<dbReference type="Proteomes" id="UP001168694">
    <property type="component" value="Unassembled WGS sequence"/>
</dbReference>
<dbReference type="RefSeq" id="WP_290401659.1">
    <property type="nucleotide sequence ID" value="NZ_JAUHLN010000006.1"/>
</dbReference>
<protein>
    <submittedName>
        <fullName evidence="1">Uncharacterized protein</fullName>
    </submittedName>
</protein>
<accession>A0ABT8ECH1</accession>